<evidence type="ECO:0000313" key="3">
    <source>
        <dbReference type="EMBL" id="RKO93268.1"/>
    </source>
</evidence>
<keyword evidence="4" id="KW-1185">Reference proteome</keyword>
<gene>
    <name evidence="3" type="ORF">BDK51DRAFT_19033</name>
</gene>
<accession>A0A4P9WNJ5</accession>
<keyword evidence="1" id="KW-0175">Coiled coil</keyword>
<dbReference type="InterPro" id="IPR023213">
    <property type="entry name" value="CAT-like_dom_sf"/>
</dbReference>
<feature type="region of interest" description="Disordered" evidence="2">
    <location>
        <begin position="531"/>
        <end position="570"/>
    </location>
</feature>
<dbReference type="Gene3D" id="3.30.559.10">
    <property type="entry name" value="Chloramphenicol acetyltransferase-like domain"/>
    <property type="match status" value="1"/>
</dbReference>
<dbReference type="EMBL" id="KZ994309">
    <property type="protein sequence ID" value="RKO93268.1"/>
    <property type="molecule type" value="Genomic_DNA"/>
</dbReference>
<dbReference type="Gene3D" id="3.30.559.30">
    <property type="entry name" value="Nonribosomal peptide synthetase, condensation domain"/>
    <property type="match status" value="1"/>
</dbReference>
<dbReference type="AlphaFoldDB" id="A0A4P9WNJ5"/>
<organism evidence="3 4">
    <name type="scientific">Blyttiomyces helicus</name>
    <dbReference type="NCBI Taxonomy" id="388810"/>
    <lineage>
        <taxon>Eukaryota</taxon>
        <taxon>Fungi</taxon>
        <taxon>Fungi incertae sedis</taxon>
        <taxon>Chytridiomycota</taxon>
        <taxon>Chytridiomycota incertae sedis</taxon>
        <taxon>Chytridiomycetes</taxon>
        <taxon>Chytridiomycetes incertae sedis</taxon>
        <taxon>Blyttiomyces</taxon>
    </lineage>
</organism>
<proteinExistence type="predicted"/>
<evidence type="ECO:0000313" key="4">
    <source>
        <dbReference type="Proteomes" id="UP000269721"/>
    </source>
</evidence>
<feature type="region of interest" description="Disordered" evidence="2">
    <location>
        <begin position="290"/>
        <end position="311"/>
    </location>
</feature>
<feature type="region of interest" description="Disordered" evidence="2">
    <location>
        <begin position="465"/>
        <end position="496"/>
    </location>
</feature>
<evidence type="ECO:0000256" key="1">
    <source>
        <dbReference type="SAM" id="Coils"/>
    </source>
</evidence>
<feature type="non-terminal residue" evidence="3">
    <location>
        <position position="1"/>
    </location>
</feature>
<sequence length="781" mass="85915">KYPPTPFQLAVYSKCCPSHDELDSPASFTPYIGPPPYLSQAYRFDGPMDITVFRRVVNTLCAAFSVLQTRFYRNEKIVDADVEALVDRLAWRDLAPDAFVEDVDPDAHPGLTLVTAATLSRFATEWIEAREGLDRVFSVLVVRSSAAMAAQGGAAADRPAVIFVGSTAVIDEFGCLWLAREILALHSRVARLPPSDVGPTLDKYPTQELFDFVRFAYDVEPNRHALVYWRDQVIETVQETVDGAEKDDLEAQLRRLSAEKESLKTQVASLSNRKPELEAELALLRQQRKQIDSGEDGSGGEGAMTTYTDPTSGEVMHISRSAKEALIRTVLGEEARTDNIMGLLDKHEVPPEAQRKIGASVMSIESFAALTEAAVHDLGLLSKDRRKIMALAEYVRNRIKEGMQEQTKVKFALERRIARVARDLDTCSSGLETAKDALETNDDMCIRLSNVLNPPHVEIKVPPLSLEEHTGPGNSTAASETKQQPPPPPDPSDLSAQWGFVPLVVSEETLQNLRQFQDGCRSTIRQRRAFLRGQTLPSPVAQDSEGYGSTEDSSAEEGGGGGRRGGDNAGRVSSAGPACLAAFGVLLKHISGSDKFLIGLTQTYRRNGLIVGPLTDTIPIKIDLSRRGSTFNGLFATLSRTLKEARRFGAVCPMSTLARKIGIAETLPVRFEFVPFHDTEAWAKRGLGVRDLLLSDDVVLGGDDADSALVAERLWAASEQDQFDVKLVMVEEAKCISGGMRFRRDRFDEEKITKWVAKYSATLEGIEYGSRKIPITNMISR</sequence>
<feature type="coiled-coil region" evidence="1">
    <location>
        <begin position="246"/>
        <end position="287"/>
    </location>
</feature>
<dbReference type="OrthoDB" id="2150254at2759"/>
<name>A0A4P9WNJ5_9FUNG</name>
<feature type="compositionally biased region" description="Polar residues" evidence="2">
    <location>
        <begin position="472"/>
        <end position="483"/>
    </location>
</feature>
<reference evidence="4" key="1">
    <citation type="journal article" date="2018" name="Nat. Microbiol.">
        <title>Leveraging single-cell genomics to expand the fungal tree of life.</title>
        <authorList>
            <person name="Ahrendt S.R."/>
            <person name="Quandt C.A."/>
            <person name="Ciobanu D."/>
            <person name="Clum A."/>
            <person name="Salamov A."/>
            <person name="Andreopoulos B."/>
            <person name="Cheng J.F."/>
            <person name="Woyke T."/>
            <person name="Pelin A."/>
            <person name="Henrissat B."/>
            <person name="Reynolds N.K."/>
            <person name="Benny G.L."/>
            <person name="Smith M.E."/>
            <person name="James T.Y."/>
            <person name="Grigoriev I.V."/>
        </authorList>
    </citation>
    <scope>NUCLEOTIDE SEQUENCE [LARGE SCALE GENOMIC DNA]</scope>
</reference>
<protein>
    <submittedName>
        <fullName evidence="3">Uncharacterized protein</fullName>
    </submittedName>
</protein>
<evidence type="ECO:0000256" key="2">
    <source>
        <dbReference type="SAM" id="MobiDB-lite"/>
    </source>
</evidence>
<dbReference type="Proteomes" id="UP000269721">
    <property type="component" value="Unassembled WGS sequence"/>
</dbReference>
<dbReference type="SUPFAM" id="SSF52777">
    <property type="entry name" value="CoA-dependent acyltransferases"/>
    <property type="match status" value="1"/>
</dbReference>